<gene>
    <name evidence="3" type="ORF">EXJ73_17940</name>
</gene>
<proteinExistence type="predicted"/>
<dbReference type="EMBL" id="SGUG01000031">
    <property type="protein sequence ID" value="MDG0864348.1"/>
    <property type="molecule type" value="Genomic_DNA"/>
</dbReference>
<dbReference type="AlphaFoldDB" id="A0A9X4LJH7"/>
<reference evidence="3" key="1">
    <citation type="submission" date="2019-02" db="EMBL/GenBank/DDBJ databases">
        <title>Draft genome of the type strain Pelomonas aquatica CCUG 52575T.</title>
        <authorList>
            <person name="Gomila M."/>
            <person name="Lalucat J."/>
        </authorList>
    </citation>
    <scope>NUCLEOTIDE SEQUENCE</scope>
    <source>
        <strain evidence="3">CCUG 52575</strain>
    </source>
</reference>
<keyword evidence="4" id="KW-1185">Reference proteome</keyword>
<dbReference type="GO" id="GO:0016757">
    <property type="term" value="F:glycosyltransferase activity"/>
    <property type="evidence" value="ECO:0007669"/>
    <property type="project" value="InterPro"/>
</dbReference>
<evidence type="ECO:0000313" key="4">
    <source>
        <dbReference type="Proteomes" id="UP001152766"/>
    </source>
</evidence>
<protein>
    <submittedName>
        <fullName evidence="3">Glycosyltransferase</fullName>
    </submittedName>
</protein>
<dbReference type="PANTHER" id="PTHR45947">
    <property type="entry name" value="SULFOQUINOVOSYL TRANSFERASE SQD2"/>
    <property type="match status" value="1"/>
</dbReference>
<evidence type="ECO:0000259" key="2">
    <source>
        <dbReference type="Pfam" id="PF13439"/>
    </source>
</evidence>
<dbReference type="SUPFAM" id="SSF53756">
    <property type="entry name" value="UDP-Glycosyltransferase/glycogen phosphorylase"/>
    <property type="match status" value="1"/>
</dbReference>
<dbReference type="RefSeq" id="WP_268147439.1">
    <property type="nucleotide sequence ID" value="NZ_JAPPUW010000002.1"/>
</dbReference>
<dbReference type="InterPro" id="IPR050194">
    <property type="entry name" value="Glycosyltransferase_grp1"/>
</dbReference>
<name>A0A9X4LJH7_9BURK</name>
<dbReference type="Pfam" id="PF13439">
    <property type="entry name" value="Glyco_transf_4"/>
    <property type="match status" value="1"/>
</dbReference>
<sequence>MRILQINNFEDIRGGSDRVYQLTTRMLLDRGHEVATVACGDTSFEERKRSILLPPNGYFSANPVSTLKNIGQFIYRPATAKQVRELVQTFRPEIAHLHIFYGQLSSSILKALNDLKVPCIMTVHEYRMLCPISTMYTQPQGVCERCAGGSVRHAVTHRCNRNSVLASGLSALEAWVRDREFSYLSHIDHFLMVSEFCRNKHIEHLPEIRGKSSVLYNFVADRDIASSPTNIAADAPFLYAGRISHEKGVHLLCEAFSKRPHLGLRIAGSGPLADDLIRDYANSPNIVFLGKLESVQLKKELASAKFSIVPSEWYENNPMAILESFGVGTPVLGSCIGGIPELVIVGETGLQFPPSNLDLLLAALDAAAEISPIERDRMGKNAISLIQARHTESAYYEKLMCGYQTAISHRHP</sequence>
<evidence type="ECO:0000259" key="1">
    <source>
        <dbReference type="Pfam" id="PF00534"/>
    </source>
</evidence>
<comment type="caution">
    <text evidence="3">The sequence shown here is derived from an EMBL/GenBank/DDBJ whole genome shotgun (WGS) entry which is preliminary data.</text>
</comment>
<dbReference type="Pfam" id="PF00534">
    <property type="entry name" value="Glycos_transf_1"/>
    <property type="match status" value="1"/>
</dbReference>
<evidence type="ECO:0000313" key="3">
    <source>
        <dbReference type="EMBL" id="MDG0864348.1"/>
    </source>
</evidence>
<feature type="domain" description="Glycosyl transferase family 1" evidence="1">
    <location>
        <begin position="237"/>
        <end position="383"/>
    </location>
</feature>
<organism evidence="3 4">
    <name type="scientific">Pelomonas aquatica</name>
    <dbReference type="NCBI Taxonomy" id="431058"/>
    <lineage>
        <taxon>Bacteria</taxon>
        <taxon>Pseudomonadati</taxon>
        <taxon>Pseudomonadota</taxon>
        <taxon>Betaproteobacteria</taxon>
        <taxon>Burkholderiales</taxon>
        <taxon>Sphaerotilaceae</taxon>
        <taxon>Roseateles</taxon>
    </lineage>
</organism>
<dbReference type="Proteomes" id="UP001152766">
    <property type="component" value="Unassembled WGS sequence"/>
</dbReference>
<dbReference type="PANTHER" id="PTHR45947:SF13">
    <property type="entry name" value="TRANSFERASE"/>
    <property type="match status" value="1"/>
</dbReference>
<dbReference type="Gene3D" id="3.40.50.2000">
    <property type="entry name" value="Glycogen Phosphorylase B"/>
    <property type="match status" value="2"/>
</dbReference>
<dbReference type="InterPro" id="IPR028098">
    <property type="entry name" value="Glyco_trans_4-like_N"/>
</dbReference>
<accession>A0A9X4LJH7</accession>
<dbReference type="InterPro" id="IPR001296">
    <property type="entry name" value="Glyco_trans_1"/>
</dbReference>
<feature type="domain" description="Glycosyltransferase subfamily 4-like N-terminal" evidence="2">
    <location>
        <begin position="14"/>
        <end position="219"/>
    </location>
</feature>